<dbReference type="InterPro" id="IPR048958">
    <property type="entry name" value="Polysacc_lyase_14"/>
</dbReference>
<dbReference type="Gene3D" id="2.60.120.200">
    <property type="match status" value="1"/>
</dbReference>
<dbReference type="Proteomes" id="UP000559027">
    <property type="component" value="Unassembled WGS sequence"/>
</dbReference>
<feature type="domain" description="Polysaccharide lyase 14" evidence="1">
    <location>
        <begin position="37"/>
        <end position="184"/>
    </location>
</feature>
<organism evidence="2 3">
    <name type="scientific">Leucocoprinus leucothites</name>
    <dbReference type="NCBI Taxonomy" id="201217"/>
    <lineage>
        <taxon>Eukaryota</taxon>
        <taxon>Fungi</taxon>
        <taxon>Dikarya</taxon>
        <taxon>Basidiomycota</taxon>
        <taxon>Agaricomycotina</taxon>
        <taxon>Agaricomycetes</taxon>
        <taxon>Agaricomycetidae</taxon>
        <taxon>Agaricales</taxon>
        <taxon>Agaricineae</taxon>
        <taxon>Agaricaceae</taxon>
        <taxon>Leucocoprinus</taxon>
    </lineage>
</organism>
<dbReference type="Pfam" id="PF21294">
    <property type="entry name" value="Polysacc_lyase_14"/>
    <property type="match status" value="1"/>
</dbReference>
<dbReference type="OrthoDB" id="10069995at2759"/>
<evidence type="ECO:0000313" key="2">
    <source>
        <dbReference type="EMBL" id="KAF5349571.1"/>
    </source>
</evidence>
<reference evidence="2 3" key="1">
    <citation type="journal article" date="2020" name="ISME J.">
        <title>Uncovering the hidden diversity of litter-decomposition mechanisms in mushroom-forming fungi.</title>
        <authorList>
            <person name="Floudas D."/>
            <person name="Bentzer J."/>
            <person name="Ahren D."/>
            <person name="Johansson T."/>
            <person name="Persson P."/>
            <person name="Tunlid A."/>
        </authorList>
    </citation>
    <scope>NUCLEOTIDE SEQUENCE [LARGE SCALE GENOMIC DNA]</scope>
    <source>
        <strain evidence="2 3">CBS 146.42</strain>
    </source>
</reference>
<proteinExistence type="predicted"/>
<dbReference type="EMBL" id="JAACJO010000016">
    <property type="protein sequence ID" value="KAF5349571.1"/>
    <property type="molecule type" value="Genomic_DNA"/>
</dbReference>
<sequence>MIDLSSFGITYFPSGQHSVSLVPSLPSHFARNPGEQDQSLTQVLYPAHSVNPAQDPVGGANFYTSPIDLSSATNITLQYNVFFPAGFGWVRGGNLPGLYGDRMGYSDGIDAENCFSTRLMWRAGGIAGIALFIAWVNMQHGLWVFNWSWLLRLDEWLLDTVTQTLVLNAEEKAHGWFTLWVNDKTGCILPRPRPVFSSKAYQDDFWKPLVLQEAIP</sequence>
<evidence type="ECO:0000313" key="3">
    <source>
        <dbReference type="Proteomes" id="UP000559027"/>
    </source>
</evidence>
<protein>
    <recommendedName>
        <fullName evidence="1">Polysaccharide lyase 14 domain-containing protein</fullName>
    </recommendedName>
</protein>
<dbReference type="AlphaFoldDB" id="A0A8H5FUG1"/>
<evidence type="ECO:0000259" key="1">
    <source>
        <dbReference type="Pfam" id="PF21294"/>
    </source>
</evidence>
<dbReference type="PANTHER" id="PTHR40124">
    <property type="match status" value="1"/>
</dbReference>
<keyword evidence="3" id="KW-1185">Reference proteome</keyword>
<comment type="caution">
    <text evidence="2">The sequence shown here is derived from an EMBL/GenBank/DDBJ whole genome shotgun (WGS) entry which is preliminary data.</text>
</comment>
<gene>
    <name evidence="2" type="ORF">D9756_008968</name>
</gene>
<accession>A0A8H5FUG1</accession>
<dbReference type="PANTHER" id="PTHR40124:SF1">
    <property type="entry name" value="DISAGGREGATASE RELATED REPEAT PROTEIN"/>
    <property type="match status" value="1"/>
</dbReference>
<name>A0A8H5FUG1_9AGAR</name>